<dbReference type="FunFam" id="1.20.1270.50:FF:000004">
    <property type="entry name" value="alpha-mannosidase 2C1 isoform X1"/>
    <property type="match status" value="1"/>
</dbReference>
<proteinExistence type="inferred from homology"/>
<dbReference type="SUPFAM" id="SSF88688">
    <property type="entry name" value="Families 57/38 glycoside transferase middle domain"/>
    <property type="match status" value="1"/>
</dbReference>
<comment type="caution">
    <text evidence="6">The sequence shown here is derived from an EMBL/GenBank/DDBJ whole genome shotgun (WGS) entry which is preliminary data.</text>
</comment>
<dbReference type="SMART" id="SM00872">
    <property type="entry name" value="Alpha-mann_mid"/>
    <property type="match status" value="1"/>
</dbReference>
<keyword evidence="7" id="KW-1185">Reference proteome</keyword>
<dbReference type="GO" id="GO:0006013">
    <property type="term" value="P:mannose metabolic process"/>
    <property type="evidence" value="ECO:0007669"/>
    <property type="project" value="InterPro"/>
</dbReference>
<evidence type="ECO:0000313" key="6">
    <source>
        <dbReference type="EMBL" id="TQJ08777.1"/>
    </source>
</evidence>
<dbReference type="InterPro" id="IPR011013">
    <property type="entry name" value="Gal_mutarotase_sf_dom"/>
</dbReference>
<dbReference type="SUPFAM" id="SSF88713">
    <property type="entry name" value="Glycoside hydrolase/deacetylase"/>
    <property type="match status" value="1"/>
</dbReference>
<dbReference type="Pfam" id="PF17677">
    <property type="entry name" value="Glyco_hydro38C2"/>
    <property type="match status" value="1"/>
</dbReference>
<reference evidence="6 7" key="1">
    <citation type="submission" date="2019-06" db="EMBL/GenBank/DDBJ databases">
        <title>Sequencing the genomes of 1000 actinobacteria strains.</title>
        <authorList>
            <person name="Klenk H.-P."/>
        </authorList>
    </citation>
    <scope>NUCLEOTIDE SEQUENCE [LARGE SCALE GENOMIC DNA]</scope>
    <source>
        <strain evidence="6 7">DSM 18607</strain>
    </source>
</reference>
<keyword evidence="4" id="KW-0326">Glycosidase</keyword>
<keyword evidence="3" id="KW-0378">Hydrolase</keyword>
<accession>A0A542E0A2</accession>
<evidence type="ECO:0000256" key="3">
    <source>
        <dbReference type="ARBA" id="ARBA00022801"/>
    </source>
</evidence>
<dbReference type="GO" id="GO:0004559">
    <property type="term" value="F:alpha-mannosidase activity"/>
    <property type="evidence" value="ECO:0007669"/>
    <property type="project" value="InterPro"/>
</dbReference>
<dbReference type="Gene3D" id="2.70.98.30">
    <property type="entry name" value="Golgi alpha-mannosidase II, domain 4"/>
    <property type="match status" value="1"/>
</dbReference>
<dbReference type="InterPro" id="IPR054723">
    <property type="entry name" value="Ams1-like_N"/>
</dbReference>
<dbReference type="OrthoDB" id="9772207at2"/>
<dbReference type="GO" id="GO:0030246">
    <property type="term" value="F:carbohydrate binding"/>
    <property type="evidence" value="ECO:0007669"/>
    <property type="project" value="InterPro"/>
</dbReference>
<dbReference type="InterPro" id="IPR037094">
    <property type="entry name" value="Glyco_hydro_38_cen_sf"/>
</dbReference>
<dbReference type="InterPro" id="IPR000602">
    <property type="entry name" value="Glyco_hydro_38_N"/>
</dbReference>
<evidence type="ECO:0000256" key="1">
    <source>
        <dbReference type="ARBA" id="ARBA00009792"/>
    </source>
</evidence>
<dbReference type="Gene3D" id="3.20.110.10">
    <property type="entry name" value="Glycoside hydrolase 38, N terminal domain"/>
    <property type="match status" value="1"/>
</dbReference>
<dbReference type="Pfam" id="PF01074">
    <property type="entry name" value="Glyco_hydro_38N"/>
    <property type="match status" value="1"/>
</dbReference>
<dbReference type="EMBL" id="VFMN01000001">
    <property type="protein sequence ID" value="TQJ08777.1"/>
    <property type="molecule type" value="Genomic_DNA"/>
</dbReference>
<dbReference type="Pfam" id="PF22907">
    <property type="entry name" value="Ams1-like_1st"/>
    <property type="match status" value="1"/>
</dbReference>
<dbReference type="CDD" id="cd10789">
    <property type="entry name" value="GH38N_AMII_ER_cytosolic"/>
    <property type="match status" value="1"/>
</dbReference>
<dbReference type="RefSeq" id="WP_141848250.1">
    <property type="nucleotide sequence ID" value="NZ_BAAAPR010000003.1"/>
</dbReference>
<dbReference type="Pfam" id="PF09261">
    <property type="entry name" value="Alpha-mann_mid"/>
    <property type="match status" value="1"/>
</dbReference>
<evidence type="ECO:0000259" key="5">
    <source>
        <dbReference type="SMART" id="SM00872"/>
    </source>
</evidence>
<dbReference type="FunFam" id="3.20.110.10:FF:000002">
    <property type="entry name" value="alpha-mannosidase 2C1 isoform X1"/>
    <property type="match status" value="1"/>
</dbReference>
<dbReference type="GO" id="GO:0009313">
    <property type="term" value="P:oligosaccharide catabolic process"/>
    <property type="evidence" value="ECO:0007669"/>
    <property type="project" value="TreeGrafter"/>
</dbReference>
<dbReference type="InterPro" id="IPR041147">
    <property type="entry name" value="GH38_C"/>
</dbReference>
<keyword evidence="2" id="KW-0479">Metal-binding</keyword>
<dbReference type="SUPFAM" id="SSF74650">
    <property type="entry name" value="Galactose mutarotase-like"/>
    <property type="match status" value="1"/>
</dbReference>
<dbReference type="Proteomes" id="UP000317893">
    <property type="component" value="Unassembled WGS sequence"/>
</dbReference>
<evidence type="ECO:0000313" key="7">
    <source>
        <dbReference type="Proteomes" id="UP000317893"/>
    </source>
</evidence>
<dbReference type="InterPro" id="IPR027291">
    <property type="entry name" value="Glyco_hydro_38_N_sf"/>
</dbReference>
<organism evidence="6 7">
    <name type="scientific">Lapillicoccus jejuensis</name>
    <dbReference type="NCBI Taxonomy" id="402171"/>
    <lineage>
        <taxon>Bacteria</taxon>
        <taxon>Bacillati</taxon>
        <taxon>Actinomycetota</taxon>
        <taxon>Actinomycetes</taxon>
        <taxon>Micrococcales</taxon>
        <taxon>Intrasporangiaceae</taxon>
        <taxon>Lapillicoccus</taxon>
    </lineage>
</organism>
<dbReference type="PANTHER" id="PTHR46017">
    <property type="entry name" value="ALPHA-MANNOSIDASE 2C1"/>
    <property type="match status" value="1"/>
</dbReference>
<evidence type="ECO:0000256" key="2">
    <source>
        <dbReference type="ARBA" id="ARBA00022723"/>
    </source>
</evidence>
<name>A0A542E0A2_9MICO</name>
<dbReference type="InterPro" id="IPR015341">
    <property type="entry name" value="Glyco_hydro_38_cen"/>
</dbReference>
<comment type="similarity">
    <text evidence="1">Belongs to the glycosyl hydrolase 38 family.</text>
</comment>
<dbReference type="Gene3D" id="1.20.1270.50">
    <property type="entry name" value="Glycoside hydrolase family 38, central domain"/>
    <property type="match status" value="1"/>
</dbReference>
<dbReference type="AlphaFoldDB" id="A0A542E0A2"/>
<dbReference type="PANTHER" id="PTHR46017:SF1">
    <property type="entry name" value="ALPHA-MANNOSIDASE 2C1"/>
    <property type="match status" value="1"/>
</dbReference>
<dbReference type="InterPro" id="IPR011682">
    <property type="entry name" value="Glyco_hydro_38_C"/>
</dbReference>
<gene>
    <name evidence="6" type="ORF">FB458_1869</name>
</gene>
<protein>
    <submittedName>
        <fullName evidence="6">Alpha-mannosidase</fullName>
    </submittedName>
</protein>
<dbReference type="Pfam" id="PF07748">
    <property type="entry name" value="Glyco_hydro_38C"/>
    <property type="match status" value="1"/>
</dbReference>
<dbReference type="GO" id="GO:0046872">
    <property type="term" value="F:metal ion binding"/>
    <property type="evidence" value="ECO:0007669"/>
    <property type="project" value="UniProtKB-KW"/>
</dbReference>
<dbReference type="InterPro" id="IPR028995">
    <property type="entry name" value="Glyco_hydro_57/38_cen_sf"/>
</dbReference>
<dbReference type="InterPro" id="IPR011330">
    <property type="entry name" value="Glyco_hydro/deAcase_b/a-brl"/>
</dbReference>
<sequence length="995" mass="108963">MHDTVALIEARIRRSYSQRVARATHTDHVQVTVETWDVPDEPVPFAQAVTREFAPLEAGTPWGRPWGTTWFRISGTVPSSWAGDTRRELLVDLGWVGGNPGFQSEGLCYTPDGTVIKALEPRNSWVPVTAAPGEDFTVLVEAASNPDVGGTWTHEPTPMGDLATAPRRPLYTFASAALAVLDEDVFALERDMWVLIGVMDELPASSPRRAGILRALERAVDVLDPDDVPATAKQARIELAPALASPAAATSHRLVGVGHAHIDSAWLWPVRETKRKVARTFSNVLDLMDRYDDFVFAASSAQQYAWLKEDQPEVFERLRKRVADGRFVPVGGMWVESDTNLPGGEAMARQFVAGKRFFLEELGVETDEVWLPDSFGYSGALPQIVAASASHYFLTQKISWNETNVMPHHTFQWEGIDGTRVFTHFPPVDTYNAELTAVELARAERQHAERGVSDLSLVPFGYGDGGGGPTREMVETARRKADLEGSPKVQLARPDEFFGQAAQELPEPAVWAGELYLEFHRGTYTSQARTKLGNRRCEHLLREAELWAATATVRTGATYPVDVLREAWETVLLQQFHDILPGSSIAWVYQVAEENYARVEAALTAVVDEAQRALAGTGGRTLVFNASPFAVAGVPALGAGTATPAAARVAADGDGVVLESDAVTARLDAQGHVVSLVDRRTGRDAIAPGEKGNELLVFRDTPNQWDAWDVDKAYERMPLDVVATTGVEVDGDTVVVRRTVSASTVVQRVRLSPDGGALEIETEVDWHEKQKLLKLAFVLDVHAETSASEIQFGHVRRATHTNTSWDMARFEISGHRWVRVDEPGFGVTLANDRVYGRDVTRRPREGGGLVSVVRESLLRAPLFPDPHADQGTHVFRHALRVGELLEGVAEGYRLNLPSRTVDGAAVDALEPLVAVEGEGIVVEAVKLAEDGSGDVVVRLYEARGTRARGRVVPGFDAGTATRTDLLERAWPEQPADALELDLRAFELVTLRLPRA</sequence>
<evidence type="ECO:0000256" key="4">
    <source>
        <dbReference type="ARBA" id="ARBA00023295"/>
    </source>
</evidence>
<feature type="domain" description="Glycoside hydrolase family 38 central" evidence="5">
    <location>
        <begin position="518"/>
        <end position="596"/>
    </location>
</feature>